<dbReference type="Proteomes" id="UP000823896">
    <property type="component" value="Unassembled WGS sequence"/>
</dbReference>
<gene>
    <name evidence="1" type="ORF">H9702_06690</name>
</gene>
<dbReference type="SUPFAM" id="SSF51556">
    <property type="entry name" value="Metallo-dependent hydrolases"/>
    <property type="match status" value="1"/>
</dbReference>
<dbReference type="Pfam" id="PF01244">
    <property type="entry name" value="Peptidase_M19"/>
    <property type="match status" value="1"/>
</dbReference>
<protein>
    <submittedName>
        <fullName evidence="1">Membrane dipeptidase</fullName>
        <ecNumber evidence="1">3.4.13.-</ecNumber>
    </submittedName>
</protein>
<sequence length="303" mass="33864">MKLFDLHADLGYAVAKKRKEGHSRVLSSFYTDALRKGGIKAVFMACWFDGSQDFEQMCAMIQALKADIAQCEEVKLVCDGRMIDWTDDKIYAMLSVEGMCGIDRDPETRLDWLYAQGVRMGSLCWNEENALASGTRSQKGLTPLGIRAVRHMERIGMRIDVSHASERTFWDIAEHTEGILVASHSNAAALCSHPRNLSDEQIRLIGRRKGIIGATAVGAFVDGKKGYQDIGHLARHVERLCRCAGEAHVGFGFDFERYYDGSGDGLRGLEGPEQCGALIDWLKRDPRYEKTACENAVRIFSFE</sequence>
<dbReference type="GO" id="GO:0006508">
    <property type="term" value="P:proteolysis"/>
    <property type="evidence" value="ECO:0007669"/>
    <property type="project" value="InterPro"/>
</dbReference>
<dbReference type="EMBL" id="DWWM01000042">
    <property type="protein sequence ID" value="HJC36802.1"/>
    <property type="molecule type" value="Genomic_DNA"/>
</dbReference>
<dbReference type="PANTHER" id="PTHR10443:SF12">
    <property type="entry name" value="DIPEPTIDASE"/>
    <property type="match status" value="1"/>
</dbReference>
<dbReference type="InterPro" id="IPR032466">
    <property type="entry name" value="Metal_Hydrolase"/>
</dbReference>
<keyword evidence="1" id="KW-0224">Dipeptidase</keyword>
<dbReference type="AlphaFoldDB" id="A0A9D2NRX5"/>
<accession>A0A9D2NRX5</accession>
<organism evidence="1 2">
    <name type="scientific">Candidatus Merdibacter merdavium</name>
    <dbReference type="NCBI Taxonomy" id="2838692"/>
    <lineage>
        <taxon>Bacteria</taxon>
        <taxon>Bacillati</taxon>
        <taxon>Bacillota</taxon>
        <taxon>Erysipelotrichia</taxon>
        <taxon>Erysipelotrichales</taxon>
        <taxon>Erysipelotrichaceae</taxon>
        <taxon>Merdibacter</taxon>
    </lineage>
</organism>
<name>A0A9D2NRX5_9FIRM</name>
<evidence type="ECO:0000313" key="1">
    <source>
        <dbReference type="EMBL" id="HJC36802.1"/>
    </source>
</evidence>
<dbReference type="PANTHER" id="PTHR10443">
    <property type="entry name" value="MICROSOMAL DIPEPTIDASE"/>
    <property type="match status" value="1"/>
</dbReference>
<dbReference type="EC" id="3.4.13.-" evidence="1"/>
<dbReference type="PROSITE" id="PS51365">
    <property type="entry name" value="RENAL_DIPEPTIDASE_2"/>
    <property type="match status" value="1"/>
</dbReference>
<dbReference type="Gene3D" id="3.20.20.140">
    <property type="entry name" value="Metal-dependent hydrolases"/>
    <property type="match status" value="1"/>
</dbReference>
<reference evidence="1" key="1">
    <citation type="journal article" date="2021" name="PeerJ">
        <title>Extensive microbial diversity within the chicken gut microbiome revealed by metagenomics and culture.</title>
        <authorList>
            <person name="Gilroy R."/>
            <person name="Ravi A."/>
            <person name="Getino M."/>
            <person name="Pursley I."/>
            <person name="Horton D.L."/>
            <person name="Alikhan N.F."/>
            <person name="Baker D."/>
            <person name="Gharbi K."/>
            <person name="Hall N."/>
            <person name="Watson M."/>
            <person name="Adriaenssens E.M."/>
            <person name="Foster-Nyarko E."/>
            <person name="Jarju S."/>
            <person name="Secka A."/>
            <person name="Antonio M."/>
            <person name="Oren A."/>
            <person name="Chaudhuri R.R."/>
            <person name="La Ragione R."/>
            <person name="Hildebrand F."/>
            <person name="Pallen M.J."/>
        </authorList>
    </citation>
    <scope>NUCLEOTIDE SEQUENCE</scope>
    <source>
        <strain evidence="1">CHK187-11901</strain>
    </source>
</reference>
<proteinExistence type="predicted"/>
<dbReference type="InterPro" id="IPR008257">
    <property type="entry name" value="Pept_M19"/>
</dbReference>
<comment type="caution">
    <text evidence="1">The sequence shown here is derived from an EMBL/GenBank/DDBJ whole genome shotgun (WGS) entry which is preliminary data.</text>
</comment>
<dbReference type="GO" id="GO:0070573">
    <property type="term" value="F:metallodipeptidase activity"/>
    <property type="evidence" value="ECO:0007669"/>
    <property type="project" value="InterPro"/>
</dbReference>
<reference evidence="1" key="2">
    <citation type="submission" date="2021-04" db="EMBL/GenBank/DDBJ databases">
        <authorList>
            <person name="Gilroy R."/>
        </authorList>
    </citation>
    <scope>NUCLEOTIDE SEQUENCE</scope>
    <source>
        <strain evidence="1">CHK187-11901</strain>
    </source>
</reference>
<keyword evidence="1" id="KW-0378">Hydrolase</keyword>
<keyword evidence="1" id="KW-0645">Protease</keyword>
<evidence type="ECO:0000313" key="2">
    <source>
        <dbReference type="Proteomes" id="UP000823896"/>
    </source>
</evidence>